<evidence type="ECO:0000259" key="2">
    <source>
        <dbReference type="Pfam" id="PF03813"/>
    </source>
</evidence>
<dbReference type="GO" id="GO:0006409">
    <property type="term" value="P:tRNA export from nucleus"/>
    <property type="evidence" value="ECO:0007669"/>
    <property type="project" value="TreeGrafter"/>
</dbReference>
<comment type="similarity">
    <text evidence="1">Belongs to the NRAP family.</text>
</comment>
<feature type="domain" description="Nrap protein" evidence="2">
    <location>
        <begin position="147"/>
        <end position="286"/>
    </location>
</feature>
<feature type="domain" description="Nrap protein" evidence="6">
    <location>
        <begin position="1098"/>
        <end position="1263"/>
    </location>
</feature>
<evidence type="ECO:0000259" key="6">
    <source>
        <dbReference type="Pfam" id="PF17407"/>
    </source>
</evidence>
<keyword evidence="1" id="KW-0694">RNA-binding</keyword>
<dbReference type="Pfam" id="PF03813">
    <property type="entry name" value="Nrap"/>
    <property type="match status" value="1"/>
</dbReference>
<dbReference type="Pfam" id="PF17404">
    <property type="entry name" value="Nrap_D3"/>
    <property type="match status" value="1"/>
</dbReference>
<dbReference type="OrthoDB" id="39626at2759"/>
<dbReference type="InterPro" id="IPR035082">
    <property type="entry name" value="Nrap_D1"/>
</dbReference>
<feature type="domain" description="Nrap protein" evidence="3">
    <location>
        <begin position="533"/>
        <end position="687"/>
    </location>
</feature>
<feature type="domain" description="Nrap protein" evidence="5">
    <location>
        <begin position="914"/>
        <end position="1090"/>
    </location>
</feature>
<sequence>MVRNIVNKNESLSQDAELLQSIVDASSTMELHRSNLMRLQVQELLEECLLDMKSRKWASEAQDYLQLVTKYVSQVNYKTLIEGEPSCDSKNNVISLKDQADRVVHIPPLSQEKSPLLLMEPLGCTKSQFGWTKKSGNAKQLPAFSFMVHLPTEIFLPKDYLHYRYFDKRNFILNKVASHLSKQSKKLGKVEYVWAKGTSRSPYLQLIPQFNRPNDKEHKKSPKFQVHLHFGMKSIDWISPLRLVPNRCNLREQQSQDGDESVLASNAKTVKSQLYNQSLLYDARHQFEDPHLSALSEYSNVESTLVLIQIWALKRGLWRNHDGWTMENVAIYLLYLLRTNRMNPRMTPLQQFTVALQMWATTNWLGTGAAATLSNDDSALHPHVRASVSQGSQFSGEASHQKKCRRTVMVLPLEDTSEKETIRLSELATFYEQQTRDSPLTESDAPTLLDAYTSLEHYSLGPVMLDPSMTYNYLGDVSPNYMKTLQFHAAKSLEGLKATRSAFAYSFMENARFWNQWDMYIQIPLKSSLPKDWETSVRELVSKLEMALGDRINGLRILSTGNGDINGPEQDLDCFPKLSVGTNSTSKQNPKLSPTGHDNVVVGLSVNSEASQRIVDRGPPSDQEFAVKAFMGLWGDKAQLRRFKDGAIVHAVVWNEDDGQEQYQNQAKLQGGYVKKIVRHIVNLHFSKHPISIALSNLLSLVDGVQPKDRQKNALTDPILAHQDVLKAFESLSRFLQESSQPIQNSRHQVHLGLPLAIDAVEPLAPCLRYSEIFPPVPHPFLGGPSTGIKKVAGALLSNPILIQIRFGSSSKWPSDLKAIGAAKAAMLVQLANGIESVNDGYFDGPVVVTPSYLDLGYKGFCFRIIVRADSEIKMLEGLASPSAQATSLLGDLTRSHVITSKHHSMIHGVFTLHPSSGAVARMSKRWVANHLLSGLISSEAIELIVAKVYSEDENPSGVPSTVTSGFIRFLHLLASHDWLGEPLIVNPRKHIDEAEIDDIHLQFEMARGEKRESGNPMYIVAPYDKNNKEKDVMSENSSIQTKQKGWRPSITSPEWVVVSRVVALAKRSYQFLMERLADFDESPEWSAIFHESSTSFHAYNALLRVNPDFIVDHETSSTGTNLNPSAKEDGTIESSYTRSMTARVQGPKALRRKIYKNLQQNTSNDASNSILVSWNPIESLLTSLRNKYGQYALFFCNELAPEVIGLVWRPDVFKAMSFSAMTAEYSMPQDADSRSWKNDSLVVRSTSDLLREMSEHFQGIVTTVKILDHTGVSGVKKRKRKTTE</sequence>
<dbReference type="Pfam" id="PF17406">
    <property type="entry name" value="Nrap_D5"/>
    <property type="match status" value="1"/>
</dbReference>
<organism evidence="7 8">
    <name type="scientific">Nitzschia inconspicua</name>
    <dbReference type="NCBI Taxonomy" id="303405"/>
    <lineage>
        <taxon>Eukaryota</taxon>
        <taxon>Sar</taxon>
        <taxon>Stramenopiles</taxon>
        <taxon>Ochrophyta</taxon>
        <taxon>Bacillariophyta</taxon>
        <taxon>Bacillariophyceae</taxon>
        <taxon>Bacillariophycidae</taxon>
        <taxon>Bacillariales</taxon>
        <taxon>Bacillariaceae</taxon>
        <taxon>Nitzschia</taxon>
    </lineage>
</organism>
<keyword evidence="8" id="KW-1185">Reference proteome</keyword>
<dbReference type="InterPro" id="IPR035370">
    <property type="entry name" value="Nrap_D5"/>
</dbReference>
<dbReference type="InterPro" id="IPR005554">
    <property type="entry name" value="NOL6/Upt22"/>
</dbReference>
<dbReference type="InterPro" id="IPR035369">
    <property type="entry name" value="Nrap_D4"/>
</dbReference>
<evidence type="ECO:0000259" key="4">
    <source>
        <dbReference type="Pfam" id="PF17405"/>
    </source>
</evidence>
<dbReference type="GO" id="GO:0006364">
    <property type="term" value="P:rRNA processing"/>
    <property type="evidence" value="ECO:0007669"/>
    <property type="project" value="TreeGrafter"/>
</dbReference>
<evidence type="ECO:0000259" key="3">
    <source>
        <dbReference type="Pfam" id="PF17404"/>
    </source>
</evidence>
<accession>A0A9K3Q180</accession>
<keyword evidence="1" id="KW-0539">Nucleus</keyword>
<gene>
    <name evidence="7" type="ORF">IV203_029959</name>
</gene>
<name>A0A9K3Q180_9STRA</name>
<dbReference type="EMBL" id="JAGRRH010000007">
    <property type="protein sequence ID" value="KAG7367288.1"/>
    <property type="molecule type" value="Genomic_DNA"/>
</dbReference>
<evidence type="ECO:0000313" key="8">
    <source>
        <dbReference type="Proteomes" id="UP000693970"/>
    </source>
</evidence>
<protein>
    <submittedName>
        <fullName evidence="7">Nrap PAP/OAS1-like domain containing protein</fullName>
    </submittedName>
</protein>
<reference evidence="7" key="2">
    <citation type="submission" date="2021-04" db="EMBL/GenBank/DDBJ databases">
        <authorList>
            <person name="Podell S."/>
        </authorList>
    </citation>
    <scope>NUCLEOTIDE SEQUENCE</scope>
    <source>
        <strain evidence="7">Hildebrandi</strain>
    </source>
</reference>
<evidence type="ECO:0000259" key="5">
    <source>
        <dbReference type="Pfam" id="PF17406"/>
    </source>
</evidence>
<dbReference type="GO" id="GO:0032040">
    <property type="term" value="C:small-subunit processome"/>
    <property type="evidence" value="ECO:0007669"/>
    <property type="project" value="TreeGrafter"/>
</dbReference>
<dbReference type="Pfam" id="PF17405">
    <property type="entry name" value="Nrap_D4"/>
    <property type="match status" value="1"/>
</dbReference>
<comment type="subcellular location">
    <subcellularLocation>
        <location evidence="1">Nucleus</location>
        <location evidence="1">Nucleolus</location>
    </subcellularLocation>
</comment>
<reference evidence="7" key="1">
    <citation type="journal article" date="2021" name="Sci. Rep.">
        <title>Diploid genomic architecture of Nitzschia inconspicua, an elite biomass production diatom.</title>
        <authorList>
            <person name="Oliver A."/>
            <person name="Podell S."/>
            <person name="Pinowska A."/>
            <person name="Traller J.C."/>
            <person name="Smith S.R."/>
            <person name="McClure R."/>
            <person name="Beliaev A."/>
            <person name="Bohutskyi P."/>
            <person name="Hill E.A."/>
            <person name="Rabines A."/>
            <person name="Zheng H."/>
            <person name="Allen L.Z."/>
            <person name="Kuo A."/>
            <person name="Grigoriev I.V."/>
            <person name="Allen A.E."/>
            <person name="Hazlebeck D."/>
            <person name="Allen E.E."/>
        </authorList>
    </citation>
    <scope>NUCLEOTIDE SEQUENCE</scope>
    <source>
        <strain evidence="7">Hildebrandi</strain>
    </source>
</reference>
<dbReference type="GO" id="GO:0034456">
    <property type="term" value="C:UTP-C complex"/>
    <property type="evidence" value="ECO:0007669"/>
    <property type="project" value="TreeGrafter"/>
</dbReference>
<evidence type="ECO:0000256" key="1">
    <source>
        <dbReference type="RuleBase" id="RU364032"/>
    </source>
</evidence>
<dbReference type="PANTHER" id="PTHR17972:SF0">
    <property type="entry name" value="NUCLEOLAR PROTEIN 6"/>
    <property type="match status" value="1"/>
</dbReference>
<proteinExistence type="inferred from homology"/>
<dbReference type="Pfam" id="PF17407">
    <property type="entry name" value="Nrap_D6"/>
    <property type="match status" value="1"/>
</dbReference>
<dbReference type="GO" id="GO:0032545">
    <property type="term" value="C:CURI complex"/>
    <property type="evidence" value="ECO:0007669"/>
    <property type="project" value="TreeGrafter"/>
</dbReference>
<dbReference type="InterPro" id="IPR035368">
    <property type="entry name" value="Nrap_D3"/>
</dbReference>
<dbReference type="Proteomes" id="UP000693970">
    <property type="component" value="Unassembled WGS sequence"/>
</dbReference>
<evidence type="ECO:0000313" key="7">
    <source>
        <dbReference type="EMBL" id="KAG7367288.1"/>
    </source>
</evidence>
<dbReference type="InterPro" id="IPR035371">
    <property type="entry name" value="Nrap_D6"/>
</dbReference>
<dbReference type="PANTHER" id="PTHR17972">
    <property type="entry name" value="NUCLEOLAR RNA-ASSOCIATED PROTEIN"/>
    <property type="match status" value="1"/>
</dbReference>
<dbReference type="GO" id="GO:0003723">
    <property type="term" value="F:RNA binding"/>
    <property type="evidence" value="ECO:0007669"/>
    <property type="project" value="UniProtKB-KW"/>
</dbReference>
<feature type="domain" description="Nrap protein" evidence="4">
    <location>
        <begin position="751"/>
        <end position="910"/>
    </location>
</feature>
<comment type="caution">
    <text evidence="7">The sequence shown here is derived from an EMBL/GenBank/DDBJ whole genome shotgun (WGS) entry which is preliminary data.</text>
</comment>